<keyword evidence="2" id="KW-1185">Reference proteome</keyword>
<dbReference type="AlphaFoldDB" id="A0A914W3Z8"/>
<keyword evidence="1" id="KW-0732">Signal</keyword>
<feature type="chain" id="PRO_5038055138" evidence="1">
    <location>
        <begin position="32"/>
        <end position="276"/>
    </location>
</feature>
<dbReference type="Proteomes" id="UP000887566">
    <property type="component" value="Unplaced"/>
</dbReference>
<sequence>MPSPYYCMDSRSVRLFEILLVILLLHPISAALQDDPNHTCQSNEDCRTRLQTRWRPYDFVCCTTVLCDENYGNYYLVHSGCSTNYNCKSAAQVKDGTRFAARLPKVSWDPLESTMLKNCPKTREKLAQINNASLVTEAPTTTLVTTPPPTPAGGATFQLDLGRCPQLEKICAHAGQLCCVLIDCRDTLQTDTTYYKMEEQCVKSCPLFSQNDGTAYQFFIPPDVWLLRGKYQQEELAPSVSSSCRETRYFYFWAQSRLENNAIDERWRQFFRHRSA</sequence>
<evidence type="ECO:0000313" key="2">
    <source>
        <dbReference type="Proteomes" id="UP000887566"/>
    </source>
</evidence>
<name>A0A914W3Z8_9BILA</name>
<accession>A0A914W3Z8</accession>
<reference evidence="3" key="1">
    <citation type="submission" date="2022-11" db="UniProtKB">
        <authorList>
            <consortium name="WormBaseParasite"/>
        </authorList>
    </citation>
    <scope>IDENTIFICATION</scope>
</reference>
<dbReference type="WBParaSite" id="PSAMB.scaffold2size251193.g746.t1">
    <property type="protein sequence ID" value="PSAMB.scaffold2size251193.g746.t1"/>
    <property type="gene ID" value="PSAMB.scaffold2size251193.g746"/>
</dbReference>
<evidence type="ECO:0000256" key="1">
    <source>
        <dbReference type="SAM" id="SignalP"/>
    </source>
</evidence>
<feature type="signal peptide" evidence="1">
    <location>
        <begin position="1"/>
        <end position="31"/>
    </location>
</feature>
<proteinExistence type="predicted"/>
<evidence type="ECO:0000313" key="3">
    <source>
        <dbReference type="WBParaSite" id="PSAMB.scaffold2size251193.g746.t1"/>
    </source>
</evidence>
<organism evidence="2 3">
    <name type="scientific">Plectus sambesii</name>
    <dbReference type="NCBI Taxonomy" id="2011161"/>
    <lineage>
        <taxon>Eukaryota</taxon>
        <taxon>Metazoa</taxon>
        <taxon>Ecdysozoa</taxon>
        <taxon>Nematoda</taxon>
        <taxon>Chromadorea</taxon>
        <taxon>Plectida</taxon>
        <taxon>Plectina</taxon>
        <taxon>Plectoidea</taxon>
        <taxon>Plectidae</taxon>
        <taxon>Plectus</taxon>
    </lineage>
</organism>
<protein>
    <submittedName>
        <fullName evidence="3">Uncharacterized protein</fullName>
    </submittedName>
</protein>